<dbReference type="SMART" id="SM00320">
    <property type="entry name" value="WD40"/>
    <property type="match status" value="1"/>
</dbReference>
<evidence type="ECO:0000256" key="3">
    <source>
        <dbReference type="ARBA" id="ARBA00022490"/>
    </source>
</evidence>
<feature type="domain" description="COPA/B TPR" evidence="9">
    <location>
        <begin position="367"/>
        <end position="433"/>
    </location>
</feature>
<dbReference type="SUPFAM" id="SSF50978">
    <property type="entry name" value="WD40 repeat-like"/>
    <property type="match status" value="1"/>
</dbReference>
<evidence type="ECO:0000256" key="6">
    <source>
        <dbReference type="ARBA" id="ARBA00032920"/>
    </source>
</evidence>
<comment type="caution">
    <text evidence="10">The sequence shown here is derived from an EMBL/GenBank/DDBJ whole genome shotgun (WGS) entry which is preliminary data.</text>
</comment>
<dbReference type="PANTHER" id="PTHR19876:SF2">
    <property type="entry name" value="COATOMER SUBUNIT BETA"/>
    <property type="match status" value="1"/>
</dbReference>
<dbReference type="Pfam" id="PF00400">
    <property type="entry name" value="WD40"/>
    <property type="match status" value="1"/>
</dbReference>
<dbReference type="InterPro" id="IPR001680">
    <property type="entry name" value="WD40_rpt"/>
</dbReference>
<keyword evidence="11" id="KW-1185">Reference proteome</keyword>
<evidence type="ECO:0000256" key="1">
    <source>
        <dbReference type="ARBA" id="ARBA00004255"/>
    </source>
</evidence>
<evidence type="ECO:0000256" key="5">
    <source>
        <dbReference type="ARBA" id="ARBA00022737"/>
    </source>
</evidence>
<gene>
    <name evidence="10" type="ORF">PBS001_LOCUS3309</name>
</gene>
<dbReference type="EMBL" id="CAKLCB010000186">
    <property type="protein sequence ID" value="CAH0516656.1"/>
    <property type="molecule type" value="Genomic_DNA"/>
</dbReference>
<dbReference type="InterPro" id="IPR006692">
    <property type="entry name" value="Beta-prop_COPA/B_2nd"/>
</dbReference>
<evidence type="ECO:0000313" key="11">
    <source>
        <dbReference type="Proteomes" id="UP001158986"/>
    </source>
</evidence>
<dbReference type="Pfam" id="PF04053">
    <property type="entry name" value="B-prop_COPA_B_2nd"/>
    <property type="match status" value="1"/>
</dbReference>
<keyword evidence="3" id="KW-0963">Cytoplasm</keyword>
<accession>A0ABN8CXP6</accession>
<feature type="domain" description="COPA/B second beta-propeller" evidence="8">
    <location>
        <begin position="148"/>
        <end position="356"/>
    </location>
</feature>
<dbReference type="PROSITE" id="PS50294">
    <property type="entry name" value="WD_REPEATS_REGION"/>
    <property type="match status" value="1"/>
</dbReference>
<dbReference type="InterPro" id="IPR050844">
    <property type="entry name" value="Coatomer_complex_subunit"/>
</dbReference>
<dbReference type="InterPro" id="IPR015943">
    <property type="entry name" value="WD40/YVTN_repeat-like_dom_sf"/>
</dbReference>
<dbReference type="PANTHER" id="PTHR19876">
    <property type="entry name" value="COATOMER"/>
    <property type="match status" value="1"/>
</dbReference>
<evidence type="ECO:0000259" key="8">
    <source>
        <dbReference type="Pfam" id="PF04053"/>
    </source>
</evidence>
<sequence>MPISPLKDTNVASTASLITQVETNLTCCPAVTIVRSRCGTDYQTKAIVHTLDGHGNNLTSVLYHPRLPLIISACEDGAVRMWHSTTYRSETTLNYGMERSWSLAALPSANTLAIGYDEGTIVLRLGHDTPVVSMDVGGSGKLIWTTNNDVYTASVKGVVTEMGLQDGEKLPLVSRDLGSCEVYPQKVQHNSNGRYVVVCGDGEYIIYTAQQLRNKAFGTALDFSWSPTGTGDYVIRESISKLTLFRNFKEVKSEKPRVLCAEGLFGGTGAIGVKGNDAIAMFDWEELRLIRKIDVVVKNVFWSENGSLVVLACESSFFVLRYNKEVVAQSFAAGTNSPDEGIDGAFDLLYEISEKSRRCICSVMLEYQTAVVRRDFKSANDILPKIPADQMDYVARFLESQGFKEEALALSTDPDQKFDLAAQLAKLDVARDVLLLEIDKVGSPGIGKSTMLLHDGLLSRHENNKVVQFTVSERDKKYATAIYRELRQKGISNVWLLMDGYLSDGIPEGMGTFKMLTTSQPVNLKSGEEGVYCCLLPCWSKTEILSLGSLIFNYNINDMEERFAYSGGSSETVNRLFAVED</sequence>
<evidence type="ECO:0000256" key="2">
    <source>
        <dbReference type="ARBA" id="ARBA00022448"/>
    </source>
</evidence>
<feature type="repeat" description="WD" evidence="7">
    <location>
        <begin position="51"/>
        <end position="92"/>
    </location>
</feature>
<evidence type="ECO:0000256" key="4">
    <source>
        <dbReference type="ARBA" id="ARBA00022574"/>
    </source>
</evidence>
<evidence type="ECO:0000259" key="9">
    <source>
        <dbReference type="Pfam" id="PF23953"/>
    </source>
</evidence>
<dbReference type="Gene3D" id="1.25.40.470">
    <property type="match status" value="1"/>
</dbReference>
<dbReference type="PROSITE" id="PS50082">
    <property type="entry name" value="WD_REPEATS_2"/>
    <property type="match status" value="1"/>
</dbReference>
<keyword evidence="2" id="KW-0813">Transport</keyword>
<proteinExistence type="predicted"/>
<organism evidence="10 11">
    <name type="scientific">Peronospora belbahrii</name>
    <dbReference type="NCBI Taxonomy" id="622444"/>
    <lineage>
        <taxon>Eukaryota</taxon>
        <taxon>Sar</taxon>
        <taxon>Stramenopiles</taxon>
        <taxon>Oomycota</taxon>
        <taxon>Peronosporomycetes</taxon>
        <taxon>Peronosporales</taxon>
        <taxon>Peronosporaceae</taxon>
        <taxon>Peronospora</taxon>
    </lineage>
</organism>
<dbReference type="InterPro" id="IPR056176">
    <property type="entry name" value="TPR_COPA_B"/>
</dbReference>
<keyword evidence="5" id="KW-0677">Repeat</keyword>
<dbReference type="Pfam" id="PF23953">
    <property type="entry name" value="TPR_COPA_B"/>
    <property type="match status" value="1"/>
</dbReference>
<dbReference type="Proteomes" id="UP001158986">
    <property type="component" value="Unassembled WGS sequence"/>
</dbReference>
<evidence type="ECO:0000256" key="7">
    <source>
        <dbReference type="PROSITE-ProRule" id="PRU00221"/>
    </source>
</evidence>
<protein>
    <recommendedName>
        <fullName evidence="6">Beta'-coat protein</fullName>
    </recommendedName>
</protein>
<comment type="subcellular location">
    <subcellularLocation>
        <location evidence="1">Golgi apparatus membrane</location>
        <topology evidence="1">Peripheral membrane protein</topology>
        <orientation evidence="1">Cytoplasmic side</orientation>
    </subcellularLocation>
</comment>
<dbReference type="Gene3D" id="2.130.10.10">
    <property type="entry name" value="YVTN repeat-like/Quinoprotein amine dehydrogenase"/>
    <property type="match status" value="1"/>
</dbReference>
<name>A0ABN8CXP6_9STRA</name>
<keyword evidence="4 7" id="KW-0853">WD repeat</keyword>
<evidence type="ECO:0000313" key="10">
    <source>
        <dbReference type="EMBL" id="CAH0516656.1"/>
    </source>
</evidence>
<dbReference type="InterPro" id="IPR036322">
    <property type="entry name" value="WD40_repeat_dom_sf"/>
</dbReference>
<reference evidence="10 11" key="1">
    <citation type="submission" date="2021-11" db="EMBL/GenBank/DDBJ databases">
        <authorList>
            <person name="Islam A."/>
            <person name="Islam S."/>
            <person name="Flora M.S."/>
            <person name="Rahman M."/>
            <person name="Ziaur R.M."/>
            <person name="Epstein J.H."/>
            <person name="Hassan M."/>
            <person name="Klassen M."/>
            <person name="Woodard K."/>
            <person name="Webb A."/>
            <person name="Webby R.J."/>
            <person name="El Zowalaty M.E."/>
        </authorList>
    </citation>
    <scope>NUCLEOTIDE SEQUENCE [LARGE SCALE GENOMIC DNA]</scope>
    <source>
        <strain evidence="10">Pbs1</strain>
    </source>
</reference>